<keyword evidence="2" id="KW-1133">Transmembrane helix</keyword>
<protein>
    <submittedName>
        <fullName evidence="4">N-acetylmuramoyl-L-alanine amidase</fullName>
    </submittedName>
</protein>
<dbReference type="SMART" id="SM00701">
    <property type="entry name" value="PGRP"/>
    <property type="match status" value="1"/>
</dbReference>
<dbReference type="InterPro" id="IPR002502">
    <property type="entry name" value="Amidase_domain"/>
</dbReference>
<feature type="transmembrane region" description="Helical" evidence="2">
    <location>
        <begin position="286"/>
        <end position="307"/>
    </location>
</feature>
<dbReference type="RefSeq" id="WP_167963102.1">
    <property type="nucleotide sequence ID" value="NZ_CP050831.1"/>
</dbReference>
<dbReference type="FunFam" id="3.40.80.10:FF:000008">
    <property type="entry name" value="N-acetylmuramoyl-L-alanine amidase"/>
    <property type="match status" value="1"/>
</dbReference>
<dbReference type="CDD" id="cd06583">
    <property type="entry name" value="PGRP"/>
    <property type="match status" value="1"/>
</dbReference>
<keyword evidence="2" id="KW-0812">Transmembrane</keyword>
<dbReference type="KEGG" id="bfc:BacF7301_12050"/>
<gene>
    <name evidence="4" type="ORF">BacF7301_12050</name>
</gene>
<evidence type="ECO:0000256" key="2">
    <source>
        <dbReference type="SAM" id="Phobius"/>
    </source>
</evidence>
<evidence type="ECO:0000313" key="4">
    <source>
        <dbReference type="EMBL" id="QIU94829.1"/>
    </source>
</evidence>
<dbReference type="Gene3D" id="3.40.80.10">
    <property type="entry name" value="Peptidoglycan recognition protein-like"/>
    <property type="match status" value="1"/>
</dbReference>
<dbReference type="GO" id="GO:0008745">
    <property type="term" value="F:N-acetylmuramoyl-L-alanine amidase activity"/>
    <property type="evidence" value="ECO:0007669"/>
    <property type="project" value="InterPro"/>
</dbReference>
<name>A0A6H0KNP9_9BACE</name>
<dbReference type="GO" id="GO:0008270">
    <property type="term" value="F:zinc ion binding"/>
    <property type="evidence" value="ECO:0007669"/>
    <property type="project" value="InterPro"/>
</dbReference>
<dbReference type="InterPro" id="IPR036505">
    <property type="entry name" value="Amidase/PGRP_sf"/>
</dbReference>
<evidence type="ECO:0000256" key="1">
    <source>
        <dbReference type="ARBA" id="ARBA00007553"/>
    </source>
</evidence>
<dbReference type="InterPro" id="IPR018247">
    <property type="entry name" value="EF_Hand_1_Ca_BS"/>
</dbReference>
<reference evidence="4 5" key="1">
    <citation type="submission" date="2020-03" db="EMBL/GenBank/DDBJ databases">
        <title>Genomic analysis of Bacteroides faecium CBA7301.</title>
        <authorList>
            <person name="Kim J."/>
            <person name="Roh S.W."/>
        </authorList>
    </citation>
    <scope>NUCLEOTIDE SEQUENCE [LARGE SCALE GENOMIC DNA]</scope>
    <source>
        <strain evidence="4 5">CBA7301</strain>
    </source>
</reference>
<dbReference type="GO" id="GO:0009253">
    <property type="term" value="P:peptidoglycan catabolic process"/>
    <property type="evidence" value="ECO:0007669"/>
    <property type="project" value="InterPro"/>
</dbReference>
<dbReference type="Pfam" id="PF01510">
    <property type="entry name" value="Amidase_2"/>
    <property type="match status" value="1"/>
</dbReference>
<dbReference type="SUPFAM" id="SSF55846">
    <property type="entry name" value="N-acetylmuramoyl-L-alanine amidase-like"/>
    <property type="match status" value="1"/>
</dbReference>
<feature type="domain" description="Peptidoglycan recognition protein family" evidence="3">
    <location>
        <begin position="1"/>
        <end position="119"/>
    </location>
</feature>
<dbReference type="EMBL" id="CP050831">
    <property type="protein sequence ID" value="QIU94829.1"/>
    <property type="molecule type" value="Genomic_DNA"/>
</dbReference>
<organism evidence="4 5">
    <name type="scientific">Bacteroides faecium</name>
    <dbReference type="NCBI Taxonomy" id="2715212"/>
    <lineage>
        <taxon>Bacteria</taxon>
        <taxon>Pseudomonadati</taxon>
        <taxon>Bacteroidota</taxon>
        <taxon>Bacteroidia</taxon>
        <taxon>Bacteroidales</taxon>
        <taxon>Bacteroidaceae</taxon>
        <taxon>Bacteroides</taxon>
    </lineage>
</organism>
<dbReference type="PANTHER" id="PTHR11022:SF41">
    <property type="entry name" value="PEPTIDOGLYCAN-RECOGNITION PROTEIN LC-RELATED"/>
    <property type="match status" value="1"/>
</dbReference>
<comment type="similarity">
    <text evidence="1">Belongs to the N-acetylmuramoyl-L-alanine amidase 2 family.</text>
</comment>
<accession>A0A6H0KNP9</accession>
<dbReference type="PROSITE" id="PS00018">
    <property type="entry name" value="EF_HAND_1"/>
    <property type="match status" value="1"/>
</dbReference>
<proteinExistence type="inferred from homology"/>
<dbReference type="Proteomes" id="UP000501780">
    <property type="component" value="Chromosome"/>
</dbReference>
<evidence type="ECO:0000313" key="5">
    <source>
        <dbReference type="Proteomes" id="UP000501780"/>
    </source>
</evidence>
<keyword evidence="5" id="KW-1185">Reference proteome</keyword>
<sequence>MRKIDSIIVHCSATKAGLDFNASDIDRWHRERGFDGIGYHYVIRLNGMLEKGRDIALVGAHCKGWNERSIGICYIGGLAADGNPADTRTTAQKRVLYQLIMDLQKEYDILQVLGHRDTSPDMNGNGVIEPYEYIKYCPCFDVKEFMKSGRELLFILLINLAIPLLSSCQSTKKIISDSHITQEDSVSTVIRGKNMVNKKTASEEMSTLITELKEETTILLPVNDSLMMKQGIIIRNVTQRIQEKETKGFNSETLAKEDFLSGQYKVKVRKEEEAKKETASVKLRNGWWNLCRILCIIIISFACYIRFRRKKRT</sequence>
<dbReference type="InterPro" id="IPR015510">
    <property type="entry name" value="PGRP"/>
</dbReference>
<dbReference type="AlphaFoldDB" id="A0A6H0KNP9"/>
<dbReference type="InterPro" id="IPR006619">
    <property type="entry name" value="PGRP_domain_met/bac"/>
</dbReference>
<dbReference type="PANTHER" id="PTHR11022">
    <property type="entry name" value="PEPTIDOGLYCAN RECOGNITION PROTEIN"/>
    <property type="match status" value="1"/>
</dbReference>
<keyword evidence="2" id="KW-0472">Membrane</keyword>
<evidence type="ECO:0000259" key="3">
    <source>
        <dbReference type="SMART" id="SM00701"/>
    </source>
</evidence>